<evidence type="ECO:0000313" key="2">
    <source>
        <dbReference type="Proteomes" id="UP000599383"/>
    </source>
</evidence>
<sequence length="108" mass="11762">MCADSDKPEIGRVCVTPTAVLRFSEICVRPIRGDRIDVIHVAMPTVRSAFHDVESRGYTIHGGCFYTAGWNGEVPDVTDVSMVGGDGAVIWSEKLTLSAVRYPFDSAE</sequence>
<dbReference type="Proteomes" id="UP000599383">
    <property type="component" value="Unassembled WGS sequence"/>
</dbReference>
<name>A0ABX1WH73_9RHOB</name>
<dbReference type="EMBL" id="WVQY01000012">
    <property type="protein sequence ID" value="NOD32561.1"/>
    <property type="molecule type" value="Genomic_DNA"/>
</dbReference>
<gene>
    <name evidence="1" type="ORF">GS617_19995</name>
</gene>
<proteinExistence type="predicted"/>
<protein>
    <submittedName>
        <fullName evidence="1">Uncharacterized protein</fullName>
    </submittedName>
</protein>
<keyword evidence="2" id="KW-1185">Reference proteome</keyword>
<accession>A0ABX1WH73</accession>
<reference evidence="1 2" key="1">
    <citation type="submission" date="2019-12" db="EMBL/GenBank/DDBJ databases">
        <title>Ruegeria JWLKs population differentiation of coral mucus and skeleton niches.</title>
        <authorList>
            <person name="Luo D."/>
        </authorList>
    </citation>
    <scope>NUCLEOTIDE SEQUENCE [LARGE SCALE GENOMIC DNA]</scope>
    <source>
        <strain evidence="1 2">HKCCD6238</strain>
    </source>
</reference>
<organism evidence="1 2">
    <name type="scientific">Ruegeria atlantica</name>
    <dbReference type="NCBI Taxonomy" id="81569"/>
    <lineage>
        <taxon>Bacteria</taxon>
        <taxon>Pseudomonadati</taxon>
        <taxon>Pseudomonadota</taxon>
        <taxon>Alphaproteobacteria</taxon>
        <taxon>Rhodobacterales</taxon>
        <taxon>Roseobacteraceae</taxon>
        <taxon>Ruegeria</taxon>
    </lineage>
</organism>
<comment type="caution">
    <text evidence="1">The sequence shown here is derived from an EMBL/GenBank/DDBJ whole genome shotgun (WGS) entry which is preliminary data.</text>
</comment>
<evidence type="ECO:0000313" key="1">
    <source>
        <dbReference type="EMBL" id="NOD32561.1"/>
    </source>
</evidence>
<dbReference type="RefSeq" id="WP_171120452.1">
    <property type="nucleotide sequence ID" value="NZ_WVQY01000012.1"/>
</dbReference>